<keyword evidence="4" id="KW-1185">Reference proteome</keyword>
<dbReference type="InterPro" id="IPR038076">
    <property type="entry name" value="MgtE_N_sf"/>
</dbReference>
<dbReference type="EMBL" id="FZOU01000001">
    <property type="protein sequence ID" value="SNS48577.1"/>
    <property type="molecule type" value="Genomic_DNA"/>
</dbReference>
<organism evidence="3 4">
    <name type="scientific">Granulicella rosea</name>
    <dbReference type="NCBI Taxonomy" id="474952"/>
    <lineage>
        <taxon>Bacteria</taxon>
        <taxon>Pseudomonadati</taxon>
        <taxon>Acidobacteriota</taxon>
        <taxon>Terriglobia</taxon>
        <taxon>Terriglobales</taxon>
        <taxon>Acidobacteriaceae</taxon>
        <taxon>Granulicella</taxon>
    </lineage>
</organism>
<dbReference type="CDD" id="cd04606">
    <property type="entry name" value="CBS_pair_Mg_transporter"/>
    <property type="match status" value="1"/>
</dbReference>
<sequence>MSKLGNQRTSVSALMGVAVADSAGRLAGHVCEFAVLPEAAGSQVEALVLKPATAVVAGGEKVKRTIIRVCALRWNDAGGLQTQADQAPIPLPADENYLMLERDLLDQQIIDVHGHKVVRVNDVDLVWERQPDESLQLRIAEVEVGLRGAARRLLKGLPVSAVDRLACRIRPSVIPWDFVDLIDRDPARRVRLKIEQDKLSKMHPSDLADILEELAPAEREALFSSLDEEVAAEALEEVQPKMQKTLIEGLDSERIAGILEEMDPGAAADLLSELSDERSDAILEEMDPKERQEVEDLLDYSPDSAAGLMTNEYVSLPPEATVADAHTVLQAFEGDLDSLTDLFLVDEARHLRGQVPLVKLVLAAPEKGLGEIADEHMHSIGLDANGRKVAELFDKYNLRCLPVLADDGRLAGVVHADQVIAWLRTR</sequence>
<accession>A0A239EVG4</accession>
<evidence type="ECO:0000256" key="1">
    <source>
        <dbReference type="PROSITE-ProRule" id="PRU00703"/>
    </source>
</evidence>
<dbReference type="Gene3D" id="1.25.60.10">
    <property type="entry name" value="MgtE N-terminal domain-like"/>
    <property type="match status" value="1"/>
</dbReference>
<dbReference type="SUPFAM" id="SSF54631">
    <property type="entry name" value="CBS-domain pair"/>
    <property type="match status" value="1"/>
</dbReference>
<dbReference type="InterPro" id="IPR006669">
    <property type="entry name" value="MgtE_transporter"/>
</dbReference>
<dbReference type="OrthoDB" id="9790355at2"/>
<feature type="domain" description="CBS" evidence="2">
    <location>
        <begin position="373"/>
        <end position="426"/>
    </location>
</feature>
<dbReference type="GO" id="GO:0015095">
    <property type="term" value="F:magnesium ion transmembrane transporter activity"/>
    <property type="evidence" value="ECO:0007669"/>
    <property type="project" value="InterPro"/>
</dbReference>
<dbReference type="InterPro" id="IPR046342">
    <property type="entry name" value="CBS_dom_sf"/>
</dbReference>
<dbReference type="AlphaFoldDB" id="A0A239EVG4"/>
<name>A0A239EVG4_9BACT</name>
<dbReference type="RefSeq" id="WP_089407401.1">
    <property type="nucleotide sequence ID" value="NZ_FZOU01000001.1"/>
</dbReference>
<dbReference type="PANTHER" id="PTHR43773:SF1">
    <property type="entry name" value="MAGNESIUM TRANSPORTER MGTE"/>
    <property type="match status" value="1"/>
</dbReference>
<reference evidence="3 4" key="1">
    <citation type="submission" date="2017-06" db="EMBL/GenBank/DDBJ databases">
        <authorList>
            <person name="Kim H.J."/>
            <person name="Triplett B.A."/>
        </authorList>
    </citation>
    <scope>NUCLEOTIDE SEQUENCE [LARGE SCALE GENOMIC DNA]</scope>
    <source>
        <strain evidence="3 4">DSM 18704</strain>
    </source>
</reference>
<dbReference type="InterPro" id="IPR006668">
    <property type="entry name" value="Mg_transptr_MgtE_intracell_dom"/>
</dbReference>
<gene>
    <name evidence="3" type="ORF">SAMN05421770_1011177</name>
</gene>
<proteinExistence type="predicted"/>
<dbReference type="PROSITE" id="PS51371">
    <property type="entry name" value="CBS"/>
    <property type="match status" value="1"/>
</dbReference>
<protein>
    <submittedName>
        <fullName evidence="3">CBS domain-containing protein</fullName>
    </submittedName>
</protein>
<evidence type="ECO:0000259" key="2">
    <source>
        <dbReference type="PROSITE" id="PS51371"/>
    </source>
</evidence>
<evidence type="ECO:0000313" key="3">
    <source>
        <dbReference type="EMBL" id="SNS48577.1"/>
    </source>
</evidence>
<dbReference type="Proteomes" id="UP000198356">
    <property type="component" value="Unassembled WGS sequence"/>
</dbReference>
<dbReference type="Pfam" id="PF00571">
    <property type="entry name" value="CBS"/>
    <property type="match status" value="1"/>
</dbReference>
<evidence type="ECO:0000313" key="4">
    <source>
        <dbReference type="Proteomes" id="UP000198356"/>
    </source>
</evidence>
<dbReference type="GO" id="GO:0016020">
    <property type="term" value="C:membrane"/>
    <property type="evidence" value="ECO:0007669"/>
    <property type="project" value="InterPro"/>
</dbReference>
<dbReference type="PANTHER" id="PTHR43773">
    <property type="entry name" value="MAGNESIUM TRANSPORTER MGTE"/>
    <property type="match status" value="1"/>
</dbReference>
<dbReference type="SMART" id="SM00924">
    <property type="entry name" value="MgtE_N"/>
    <property type="match status" value="1"/>
</dbReference>
<dbReference type="Pfam" id="PF03448">
    <property type="entry name" value="MgtE_N"/>
    <property type="match status" value="1"/>
</dbReference>
<dbReference type="SUPFAM" id="SSF158791">
    <property type="entry name" value="MgtE N-terminal domain-like"/>
    <property type="match status" value="1"/>
</dbReference>
<dbReference type="InterPro" id="IPR000644">
    <property type="entry name" value="CBS_dom"/>
</dbReference>
<keyword evidence="1" id="KW-0129">CBS domain</keyword>
<dbReference type="Gene3D" id="3.10.580.10">
    <property type="entry name" value="CBS-domain"/>
    <property type="match status" value="1"/>
</dbReference>